<dbReference type="EMBL" id="PVTO01000030">
    <property type="protein sequence ID" value="PRY76797.1"/>
    <property type="molecule type" value="Genomic_DNA"/>
</dbReference>
<dbReference type="CDD" id="cd00371">
    <property type="entry name" value="HMA"/>
    <property type="match status" value="1"/>
</dbReference>
<accession>A0A2T0VXU6</accession>
<reference evidence="4 5" key="1">
    <citation type="submission" date="2018-03" db="EMBL/GenBank/DDBJ databases">
        <title>Genomic Encyclopedia of Archaeal and Bacterial Type Strains, Phase II (KMG-II): from individual species to whole genera.</title>
        <authorList>
            <person name="Goeker M."/>
        </authorList>
    </citation>
    <scope>NUCLEOTIDE SEQUENCE [LARGE SCALE GENOMIC DNA]</scope>
    <source>
        <strain evidence="4 5">DSM 13175</strain>
    </source>
</reference>
<dbReference type="InterPro" id="IPR006121">
    <property type="entry name" value="HMA_dom"/>
</dbReference>
<proteinExistence type="predicted"/>
<dbReference type="OrthoDB" id="2721717at2"/>
<comment type="caution">
    <text evidence="4">The sequence shown here is derived from an EMBL/GenBank/DDBJ whole genome shotgun (WGS) entry which is preliminary data.</text>
</comment>
<keyword evidence="5" id="KW-1185">Reference proteome</keyword>
<dbReference type="PANTHER" id="PTHR46594">
    <property type="entry name" value="P-TYPE CATION-TRANSPORTING ATPASE"/>
    <property type="match status" value="1"/>
</dbReference>
<protein>
    <recommendedName>
        <fullName evidence="1">Copper chaperone CopZ</fullName>
    </recommendedName>
</protein>
<name>A0A2T0VXU6_9LACT</name>
<dbReference type="PROSITE" id="PS01047">
    <property type="entry name" value="HMA_1"/>
    <property type="match status" value="1"/>
</dbReference>
<sequence length="71" mass="8018">MSATTLQLEKLTCPSCMQKITTTIDEMNGVERTKILFDASKARVYFDEAIVSPKEIMDKIEEIGYAAEEIK</sequence>
<evidence type="ECO:0000313" key="4">
    <source>
        <dbReference type="EMBL" id="PRY76797.1"/>
    </source>
</evidence>
<dbReference type="Gene3D" id="3.30.70.100">
    <property type="match status" value="1"/>
</dbReference>
<dbReference type="RefSeq" id="WP_106195741.1">
    <property type="nucleotide sequence ID" value="NZ_PVTO01000030.1"/>
</dbReference>
<gene>
    <name evidence="4" type="ORF">CLV38_1302</name>
</gene>
<dbReference type="PROSITE" id="PS50846">
    <property type="entry name" value="HMA_2"/>
    <property type="match status" value="1"/>
</dbReference>
<evidence type="ECO:0000256" key="2">
    <source>
        <dbReference type="ARBA" id="ARBA00022723"/>
    </source>
</evidence>
<dbReference type="SUPFAM" id="SSF55008">
    <property type="entry name" value="HMA, heavy metal-associated domain"/>
    <property type="match status" value="1"/>
</dbReference>
<evidence type="ECO:0000313" key="5">
    <source>
        <dbReference type="Proteomes" id="UP000238205"/>
    </source>
</evidence>
<dbReference type="GO" id="GO:0046872">
    <property type="term" value="F:metal ion binding"/>
    <property type="evidence" value="ECO:0007669"/>
    <property type="project" value="UniProtKB-KW"/>
</dbReference>
<keyword evidence="2" id="KW-0479">Metal-binding</keyword>
<dbReference type="InterPro" id="IPR017969">
    <property type="entry name" value="Heavy-metal-associated_CS"/>
</dbReference>
<evidence type="ECO:0000259" key="3">
    <source>
        <dbReference type="PROSITE" id="PS50846"/>
    </source>
</evidence>
<dbReference type="AlphaFoldDB" id="A0A2T0VXU6"/>
<dbReference type="PANTHER" id="PTHR46594:SF4">
    <property type="entry name" value="P-TYPE CATION-TRANSPORTING ATPASE"/>
    <property type="match status" value="1"/>
</dbReference>
<evidence type="ECO:0000256" key="1">
    <source>
        <dbReference type="ARBA" id="ARBA00015313"/>
    </source>
</evidence>
<dbReference type="InterPro" id="IPR036163">
    <property type="entry name" value="HMA_dom_sf"/>
</dbReference>
<dbReference type="Pfam" id="PF00403">
    <property type="entry name" value="HMA"/>
    <property type="match status" value="1"/>
</dbReference>
<dbReference type="FunFam" id="3.30.70.100:FF:000001">
    <property type="entry name" value="ATPase copper transporting beta"/>
    <property type="match status" value="1"/>
</dbReference>
<feature type="domain" description="HMA" evidence="3">
    <location>
        <begin position="2"/>
        <end position="68"/>
    </location>
</feature>
<dbReference type="Proteomes" id="UP000238205">
    <property type="component" value="Unassembled WGS sequence"/>
</dbReference>
<organism evidence="4 5">
    <name type="scientific">Alkalibacterium olivapovliticus</name>
    <dbReference type="NCBI Taxonomy" id="99907"/>
    <lineage>
        <taxon>Bacteria</taxon>
        <taxon>Bacillati</taxon>
        <taxon>Bacillota</taxon>
        <taxon>Bacilli</taxon>
        <taxon>Lactobacillales</taxon>
        <taxon>Carnobacteriaceae</taxon>
        <taxon>Alkalibacterium</taxon>
    </lineage>
</organism>